<dbReference type="InterPro" id="IPR051350">
    <property type="entry name" value="WD_repeat-ST_regulator"/>
</dbReference>
<protein>
    <submittedName>
        <fullName evidence="4">Uncharacterized protein</fullName>
    </submittedName>
</protein>
<comment type="caution">
    <text evidence="4">The sequence shown here is derived from an EMBL/GenBank/DDBJ whole genome shotgun (WGS) entry which is preliminary data.</text>
</comment>
<dbReference type="EMBL" id="JAAMPC010000001">
    <property type="protein sequence ID" value="KAG2330829.1"/>
    <property type="molecule type" value="Genomic_DNA"/>
</dbReference>
<organism evidence="4 5">
    <name type="scientific">Brassica carinata</name>
    <name type="common">Ethiopian mustard</name>
    <name type="synonym">Abyssinian cabbage</name>
    <dbReference type="NCBI Taxonomy" id="52824"/>
    <lineage>
        <taxon>Eukaryota</taxon>
        <taxon>Viridiplantae</taxon>
        <taxon>Streptophyta</taxon>
        <taxon>Embryophyta</taxon>
        <taxon>Tracheophyta</taxon>
        <taxon>Spermatophyta</taxon>
        <taxon>Magnoliopsida</taxon>
        <taxon>eudicotyledons</taxon>
        <taxon>Gunneridae</taxon>
        <taxon>Pentapetalae</taxon>
        <taxon>rosids</taxon>
        <taxon>malvids</taxon>
        <taxon>Brassicales</taxon>
        <taxon>Brassicaceae</taxon>
        <taxon>Brassiceae</taxon>
        <taxon>Brassica</taxon>
    </lineage>
</organism>
<feature type="repeat" description="WD" evidence="3">
    <location>
        <begin position="36"/>
        <end position="61"/>
    </location>
</feature>
<evidence type="ECO:0000313" key="4">
    <source>
        <dbReference type="EMBL" id="KAG2330829.1"/>
    </source>
</evidence>
<evidence type="ECO:0000313" key="5">
    <source>
        <dbReference type="Proteomes" id="UP000886595"/>
    </source>
</evidence>
<dbReference type="InterPro" id="IPR036322">
    <property type="entry name" value="WD40_repeat_dom_sf"/>
</dbReference>
<dbReference type="Pfam" id="PF00400">
    <property type="entry name" value="WD40"/>
    <property type="match status" value="1"/>
</dbReference>
<reference evidence="4 5" key="1">
    <citation type="submission" date="2020-02" db="EMBL/GenBank/DDBJ databases">
        <authorList>
            <person name="Ma Q."/>
            <person name="Huang Y."/>
            <person name="Song X."/>
            <person name="Pei D."/>
        </authorList>
    </citation>
    <scope>NUCLEOTIDE SEQUENCE [LARGE SCALE GENOMIC DNA]</scope>
    <source>
        <strain evidence="4">Sxm20200214</strain>
        <tissue evidence="4">Leaf</tissue>
    </source>
</reference>
<proteinExistence type="predicted"/>
<accession>A0A8X7WJD8</accession>
<dbReference type="OrthoDB" id="674604at2759"/>
<name>A0A8X7WJD8_BRACI</name>
<evidence type="ECO:0000256" key="1">
    <source>
        <dbReference type="ARBA" id="ARBA00022574"/>
    </source>
</evidence>
<keyword evidence="5" id="KW-1185">Reference proteome</keyword>
<sequence>MGKAIKLCDGEVYKSIHRTYQQSILHHISVFCDEYGKYIVSGSEDNCVYLWDLQHRTILQKLEGHTDAVISVSCHPVQNAIG</sequence>
<dbReference type="Proteomes" id="UP000886595">
    <property type="component" value="Unassembled WGS sequence"/>
</dbReference>
<dbReference type="Gene3D" id="2.130.10.10">
    <property type="entry name" value="YVTN repeat-like/Quinoprotein amine dehydrogenase"/>
    <property type="match status" value="1"/>
</dbReference>
<dbReference type="InterPro" id="IPR019775">
    <property type="entry name" value="WD40_repeat_CS"/>
</dbReference>
<dbReference type="InterPro" id="IPR001680">
    <property type="entry name" value="WD40_rpt"/>
</dbReference>
<evidence type="ECO:0000256" key="3">
    <source>
        <dbReference type="PROSITE-ProRule" id="PRU00221"/>
    </source>
</evidence>
<dbReference type="PROSITE" id="PS00678">
    <property type="entry name" value="WD_REPEATS_1"/>
    <property type="match status" value="1"/>
</dbReference>
<dbReference type="AlphaFoldDB" id="A0A8X7WJD8"/>
<gene>
    <name evidence="4" type="ORF">Bca52824_002009</name>
</gene>
<dbReference type="InterPro" id="IPR015943">
    <property type="entry name" value="WD40/YVTN_repeat-like_dom_sf"/>
</dbReference>
<dbReference type="PANTHER" id="PTHR22838:SF0">
    <property type="entry name" value="WD REPEAT-CONTAINING PROTEIN 26"/>
    <property type="match status" value="1"/>
</dbReference>
<dbReference type="PANTHER" id="PTHR22838">
    <property type="entry name" value="WD REPEAT PROTEIN 26-RELATED"/>
    <property type="match status" value="1"/>
</dbReference>
<keyword evidence="2" id="KW-0677">Repeat</keyword>
<dbReference type="PROSITE" id="PS50082">
    <property type="entry name" value="WD_REPEATS_2"/>
    <property type="match status" value="1"/>
</dbReference>
<evidence type="ECO:0000256" key="2">
    <source>
        <dbReference type="ARBA" id="ARBA00022737"/>
    </source>
</evidence>
<dbReference type="SUPFAM" id="SSF50978">
    <property type="entry name" value="WD40 repeat-like"/>
    <property type="match status" value="1"/>
</dbReference>
<keyword evidence="1 3" id="KW-0853">WD repeat</keyword>